<feature type="transmembrane region" description="Helical" evidence="1">
    <location>
        <begin position="456"/>
        <end position="475"/>
    </location>
</feature>
<organism evidence="2 3">
    <name type="scientific">Paenisporosarcina macmurdoensis</name>
    <dbReference type="NCBI Taxonomy" id="212659"/>
    <lineage>
        <taxon>Bacteria</taxon>
        <taxon>Bacillati</taxon>
        <taxon>Bacillota</taxon>
        <taxon>Bacilli</taxon>
        <taxon>Bacillales</taxon>
        <taxon>Caryophanaceae</taxon>
        <taxon>Paenisporosarcina</taxon>
    </lineage>
</organism>
<feature type="transmembrane region" description="Helical" evidence="1">
    <location>
        <begin position="372"/>
        <end position="395"/>
    </location>
</feature>
<dbReference type="RefSeq" id="WP_377735829.1">
    <property type="nucleotide sequence ID" value="NZ_JBHSRI010000025.1"/>
</dbReference>
<protein>
    <submittedName>
        <fullName evidence="2">Uncharacterized protein</fullName>
    </submittedName>
</protein>
<proteinExistence type="predicted"/>
<dbReference type="EMBL" id="JBHSRI010000025">
    <property type="protein sequence ID" value="MFC6041162.1"/>
    <property type="molecule type" value="Genomic_DNA"/>
</dbReference>
<reference evidence="3" key="1">
    <citation type="journal article" date="2019" name="Int. J. Syst. Evol. Microbiol.">
        <title>The Global Catalogue of Microorganisms (GCM) 10K type strain sequencing project: providing services to taxonomists for standard genome sequencing and annotation.</title>
        <authorList>
            <consortium name="The Broad Institute Genomics Platform"/>
            <consortium name="The Broad Institute Genome Sequencing Center for Infectious Disease"/>
            <person name="Wu L."/>
            <person name="Ma J."/>
        </authorList>
    </citation>
    <scope>NUCLEOTIDE SEQUENCE [LARGE SCALE GENOMIC DNA]</scope>
    <source>
        <strain evidence="3">CCUG 54527</strain>
    </source>
</reference>
<feature type="transmembrane region" description="Helical" evidence="1">
    <location>
        <begin position="415"/>
        <end position="436"/>
    </location>
</feature>
<sequence length="509" mass="57023">MNKKFNTISIVILLLLVGFQYFIVLDGQKSLPSEDWSRSFPSNVDAGDHAQLKSIPTESGYAISLLNFDKMDFLTCTDELQCSQVWSNSELNTYKNTWSDGETTYFIKEDTLIRSTTSGEIAISDNVDDFALSDETLMYWLKDQQVVIQQGDSEPVSYTSEYPIFSGKIIDEHLFIITKNTRVNEFMVLGGKNEFKELFKFRLKSNENLVSMAFSGDSTTQYRLLQESGINSGGVVTKILSAASFDLTENQNPPFTKLEFFDKESGAELFDIRSPLLYQGKNSSSITFSAYMYNMNGKKVNKIFVGNYTESPIEVSAVTKQGDLFVQPTFVNDQTIAYFKLKGVEKELMYSSSSDEKIAQSATILKGDSKEAFYSLISLLFVGVVLLLLAFAWIVPGLGIGYGTLALLQKMRKPYAFPVSLYVNTIGLVISQLILFSTVLHPERIVLKAPYLTEDWHVSLVIIIAGIGCILPILLSRTKVTDDNCNILILHTTGLNLFILFLLLGPYFI</sequence>
<evidence type="ECO:0000256" key="1">
    <source>
        <dbReference type="SAM" id="Phobius"/>
    </source>
</evidence>
<gene>
    <name evidence="2" type="ORF">ACFPYN_17170</name>
</gene>
<name>A0ABW1LD83_9BACL</name>
<comment type="caution">
    <text evidence="2">The sequence shown here is derived from an EMBL/GenBank/DDBJ whole genome shotgun (WGS) entry which is preliminary data.</text>
</comment>
<accession>A0ABW1LD83</accession>
<feature type="transmembrane region" description="Helical" evidence="1">
    <location>
        <begin position="7"/>
        <end position="25"/>
    </location>
</feature>
<feature type="transmembrane region" description="Helical" evidence="1">
    <location>
        <begin position="487"/>
        <end position="508"/>
    </location>
</feature>
<dbReference type="Proteomes" id="UP001596170">
    <property type="component" value="Unassembled WGS sequence"/>
</dbReference>
<keyword evidence="1" id="KW-0472">Membrane</keyword>
<keyword evidence="1" id="KW-0812">Transmembrane</keyword>
<keyword evidence="1" id="KW-1133">Transmembrane helix</keyword>
<evidence type="ECO:0000313" key="3">
    <source>
        <dbReference type="Proteomes" id="UP001596170"/>
    </source>
</evidence>
<keyword evidence="3" id="KW-1185">Reference proteome</keyword>
<evidence type="ECO:0000313" key="2">
    <source>
        <dbReference type="EMBL" id="MFC6041162.1"/>
    </source>
</evidence>